<evidence type="ECO:0000313" key="2">
    <source>
        <dbReference type="Proteomes" id="UP000239415"/>
    </source>
</evidence>
<dbReference type="Proteomes" id="UP000239415">
    <property type="component" value="Unassembled WGS sequence"/>
</dbReference>
<organism evidence="1 2">
    <name type="scientific">Actinoplanes italicus</name>
    <dbReference type="NCBI Taxonomy" id="113567"/>
    <lineage>
        <taxon>Bacteria</taxon>
        <taxon>Bacillati</taxon>
        <taxon>Actinomycetota</taxon>
        <taxon>Actinomycetes</taxon>
        <taxon>Micromonosporales</taxon>
        <taxon>Micromonosporaceae</taxon>
        <taxon>Actinoplanes</taxon>
    </lineage>
</organism>
<gene>
    <name evidence="1" type="ORF">CLV67_14250</name>
</gene>
<dbReference type="InterPro" id="IPR046193">
    <property type="entry name" value="DUF6221"/>
</dbReference>
<dbReference type="Pfam" id="PF19730">
    <property type="entry name" value="DUF6221"/>
    <property type="match status" value="1"/>
</dbReference>
<dbReference type="AlphaFoldDB" id="A0A2T0JIE5"/>
<evidence type="ECO:0000313" key="1">
    <source>
        <dbReference type="EMBL" id="PRX07375.1"/>
    </source>
</evidence>
<comment type="caution">
    <text evidence="1">The sequence shown here is derived from an EMBL/GenBank/DDBJ whole genome shotgun (WGS) entry which is preliminary data.</text>
</comment>
<protein>
    <submittedName>
        <fullName evidence="1">Uncharacterized protein</fullName>
    </submittedName>
</protein>
<dbReference type="EMBL" id="PVMZ01000042">
    <property type="protein sequence ID" value="PRX07375.1"/>
    <property type="molecule type" value="Genomic_DNA"/>
</dbReference>
<reference evidence="1 2" key="1">
    <citation type="submission" date="2018-03" db="EMBL/GenBank/DDBJ databases">
        <title>Genomic Encyclopedia of Archaeal and Bacterial Type Strains, Phase II (KMG-II): from individual species to whole genera.</title>
        <authorList>
            <person name="Goeker M."/>
        </authorList>
    </citation>
    <scope>NUCLEOTIDE SEQUENCE [LARGE SCALE GENOMIC DNA]</scope>
    <source>
        <strain evidence="1 2">DSM 43146</strain>
    </source>
</reference>
<name>A0A2T0JIE5_9ACTN</name>
<keyword evidence="2" id="KW-1185">Reference proteome</keyword>
<dbReference type="RefSeq" id="WP_106330940.1">
    <property type="nucleotide sequence ID" value="NZ_BOMO01000163.1"/>
</dbReference>
<sequence length="99" mass="11969">MDDLNAFLRARLDEDEHRIRQAAEDYFYGDGHGDAVNRWFDRWSPQNPDGMLTEINAKRRMLEEAVRLERYDGQFEFLELLALPYAEHPNYRPEWRPVR</sequence>
<dbReference type="OrthoDB" id="4290974at2"/>
<proteinExistence type="predicted"/>
<accession>A0A2T0JIE5</accession>